<dbReference type="Proteomes" id="UP000238916">
    <property type="component" value="Unassembled WGS sequence"/>
</dbReference>
<evidence type="ECO:0000313" key="1">
    <source>
        <dbReference type="EMBL" id="SPF37530.1"/>
    </source>
</evidence>
<proteinExistence type="predicted"/>
<sequence>MVTMQKSTQEVSQGVVDAEESGKAFYGIAQQVQSISTIVKGVKASLDRAGGSAHRVAQSTQDMLHQNEVIADESQSISAAVEQQSASSQEMENISEALARMSTLLITKVKEFSL</sequence>
<dbReference type="Gene3D" id="1.10.287.950">
    <property type="entry name" value="Methyl-accepting chemotaxis protein"/>
    <property type="match status" value="1"/>
</dbReference>
<protein>
    <recommendedName>
        <fullName evidence="3">Methyl-accepting chemotaxis protein</fullName>
    </recommendedName>
</protein>
<dbReference type="AlphaFoldDB" id="A0A2U3KDD7"/>
<name>A0A2U3KDD7_9FIRM</name>
<gene>
    <name evidence="1" type="ORF">SBF1_1830001</name>
</gene>
<dbReference type="EMBL" id="OMOF01000094">
    <property type="protein sequence ID" value="SPF37530.1"/>
    <property type="molecule type" value="Genomic_DNA"/>
</dbReference>
<evidence type="ECO:0000313" key="2">
    <source>
        <dbReference type="Proteomes" id="UP000238916"/>
    </source>
</evidence>
<organism evidence="1 2">
    <name type="scientific">Candidatus Desulfosporosinus infrequens</name>
    <dbReference type="NCBI Taxonomy" id="2043169"/>
    <lineage>
        <taxon>Bacteria</taxon>
        <taxon>Bacillati</taxon>
        <taxon>Bacillota</taxon>
        <taxon>Clostridia</taxon>
        <taxon>Eubacteriales</taxon>
        <taxon>Desulfitobacteriaceae</taxon>
        <taxon>Desulfosporosinus</taxon>
    </lineage>
</organism>
<evidence type="ECO:0008006" key="3">
    <source>
        <dbReference type="Google" id="ProtNLM"/>
    </source>
</evidence>
<dbReference type="SUPFAM" id="SSF58104">
    <property type="entry name" value="Methyl-accepting chemotaxis protein (MCP) signaling domain"/>
    <property type="match status" value="1"/>
</dbReference>
<reference evidence="2" key="1">
    <citation type="submission" date="2018-02" db="EMBL/GenBank/DDBJ databases">
        <authorList>
            <person name="Hausmann B."/>
        </authorList>
    </citation>
    <scope>NUCLEOTIDE SEQUENCE [LARGE SCALE GENOMIC DNA]</scope>
    <source>
        <strain evidence="2">Peat soil MAG SbF1</strain>
    </source>
</reference>
<accession>A0A2U3KDD7</accession>